<evidence type="ECO:0000313" key="1">
    <source>
        <dbReference type="EMBL" id="MBD1602235.1"/>
    </source>
</evidence>
<comment type="caution">
    <text evidence="1">The sequence shown here is derived from an EMBL/GenBank/DDBJ whole genome shotgun (WGS) entry which is preliminary data.</text>
</comment>
<gene>
    <name evidence="1" type="ORF">HAQ05_26510</name>
</gene>
<evidence type="ECO:0000313" key="2">
    <source>
        <dbReference type="Proteomes" id="UP000805841"/>
    </source>
</evidence>
<accession>A0ABR7Z9Y4</accession>
<organism evidence="1 2">
    <name type="scientific">Pseudomonas typographi</name>
    <dbReference type="NCBI Taxonomy" id="2715964"/>
    <lineage>
        <taxon>Bacteria</taxon>
        <taxon>Pseudomonadati</taxon>
        <taxon>Pseudomonadota</taxon>
        <taxon>Gammaproteobacteria</taxon>
        <taxon>Pseudomonadales</taxon>
        <taxon>Pseudomonadaceae</taxon>
        <taxon>Pseudomonas</taxon>
    </lineage>
</organism>
<sequence>MSDPDATAYATQPVRERLTERIRNLHREPHRSLATTIGEIMGSIKELRTRGQLSHEEAVQFIYDVRNEKGRIMR</sequence>
<dbReference type="Proteomes" id="UP000805841">
    <property type="component" value="Unassembled WGS sequence"/>
</dbReference>
<protein>
    <submittedName>
        <fullName evidence="1">Uncharacterized protein</fullName>
    </submittedName>
</protein>
<proteinExistence type="predicted"/>
<name>A0ABR7Z9Y4_9PSED</name>
<reference evidence="1 2" key="1">
    <citation type="journal article" date="2020" name="Insects">
        <title>Bacteria Belonging to Pseudomonas typographi sp. nov. from the Bark Beetle Ips typographus Have Genomic Potential to Aid in the Host Ecology.</title>
        <authorList>
            <person name="Peral-Aranega E."/>
            <person name="Saati-Santamaria Z."/>
            <person name="Kolarik M."/>
            <person name="Rivas R."/>
            <person name="Garcia-Fraile P."/>
        </authorList>
    </citation>
    <scope>NUCLEOTIDE SEQUENCE [LARGE SCALE GENOMIC DNA]</scope>
    <source>
        <strain evidence="1 2">CA3A</strain>
    </source>
</reference>
<dbReference type="EMBL" id="JAAOCA010000059">
    <property type="protein sequence ID" value="MBD1602235.1"/>
    <property type="molecule type" value="Genomic_DNA"/>
</dbReference>
<dbReference type="RefSeq" id="WP_190426946.1">
    <property type="nucleotide sequence ID" value="NZ_JAAOCA010000059.1"/>
</dbReference>
<keyword evidence="2" id="KW-1185">Reference proteome</keyword>